<dbReference type="GO" id="GO:0004672">
    <property type="term" value="F:protein kinase activity"/>
    <property type="evidence" value="ECO:0007669"/>
    <property type="project" value="InterPro"/>
</dbReference>
<organism evidence="2 3">
    <name type="scientific">Cladophialophora chaetospira</name>
    <dbReference type="NCBI Taxonomy" id="386627"/>
    <lineage>
        <taxon>Eukaryota</taxon>
        <taxon>Fungi</taxon>
        <taxon>Dikarya</taxon>
        <taxon>Ascomycota</taxon>
        <taxon>Pezizomycotina</taxon>
        <taxon>Eurotiomycetes</taxon>
        <taxon>Chaetothyriomycetidae</taxon>
        <taxon>Chaetothyriales</taxon>
        <taxon>Herpotrichiellaceae</taxon>
        <taxon>Cladophialophora</taxon>
    </lineage>
</organism>
<dbReference type="InterPro" id="IPR000719">
    <property type="entry name" value="Prot_kinase_dom"/>
</dbReference>
<dbReference type="Pfam" id="PF14479">
    <property type="entry name" value="HeLo"/>
    <property type="match status" value="1"/>
</dbReference>
<dbReference type="Gene3D" id="1.20.120.1020">
    <property type="entry name" value="Prion-inhibition and propagation, HeLo domain"/>
    <property type="match status" value="1"/>
</dbReference>
<dbReference type="Proteomes" id="UP001172673">
    <property type="component" value="Unassembled WGS sequence"/>
</dbReference>
<dbReference type="PANTHER" id="PTHR37542:SF1">
    <property type="entry name" value="PRION-INHIBITION AND PROPAGATION HELO DOMAIN-CONTAINING PROTEIN"/>
    <property type="match status" value="1"/>
</dbReference>
<proteinExistence type="predicted"/>
<dbReference type="SUPFAM" id="SSF56112">
    <property type="entry name" value="Protein kinase-like (PK-like)"/>
    <property type="match status" value="1"/>
</dbReference>
<dbReference type="Pfam" id="PF24476">
    <property type="entry name" value="DUF7580"/>
    <property type="match status" value="1"/>
</dbReference>
<evidence type="ECO:0000259" key="1">
    <source>
        <dbReference type="PROSITE" id="PS50011"/>
    </source>
</evidence>
<dbReference type="PANTHER" id="PTHR37542">
    <property type="entry name" value="HELO DOMAIN-CONTAINING PROTEIN-RELATED"/>
    <property type="match status" value="1"/>
</dbReference>
<comment type="caution">
    <text evidence="2">The sequence shown here is derived from an EMBL/GenBank/DDBJ whole genome shotgun (WGS) entry which is preliminary data.</text>
</comment>
<feature type="domain" description="Protein kinase" evidence="1">
    <location>
        <begin position="263"/>
        <end position="585"/>
    </location>
</feature>
<dbReference type="InterPro" id="IPR011009">
    <property type="entry name" value="Kinase-like_dom_sf"/>
</dbReference>
<dbReference type="PROSITE" id="PS50011">
    <property type="entry name" value="PROTEIN_KINASE_DOM"/>
    <property type="match status" value="1"/>
</dbReference>
<keyword evidence="3" id="KW-1185">Reference proteome</keyword>
<dbReference type="EMBL" id="JAPDRK010000021">
    <property type="protein sequence ID" value="KAJ9603769.1"/>
    <property type="molecule type" value="Genomic_DNA"/>
</dbReference>
<protein>
    <recommendedName>
        <fullName evidence="1">Protein kinase domain-containing protein</fullName>
    </recommendedName>
</protein>
<dbReference type="GO" id="GO:0005524">
    <property type="term" value="F:ATP binding"/>
    <property type="evidence" value="ECO:0007669"/>
    <property type="project" value="InterPro"/>
</dbReference>
<dbReference type="AlphaFoldDB" id="A0AA39CD04"/>
<evidence type="ECO:0000313" key="2">
    <source>
        <dbReference type="EMBL" id="KAJ9603769.1"/>
    </source>
</evidence>
<accession>A0AA39CD04</accession>
<evidence type="ECO:0000313" key="3">
    <source>
        <dbReference type="Proteomes" id="UP001172673"/>
    </source>
</evidence>
<dbReference type="InterPro" id="IPR029498">
    <property type="entry name" value="HeLo_dom"/>
</dbReference>
<name>A0AA39CD04_9EURO</name>
<gene>
    <name evidence="2" type="ORF">H2200_011955</name>
</gene>
<dbReference type="InterPro" id="IPR056002">
    <property type="entry name" value="DUF7580"/>
</dbReference>
<dbReference type="InterPro" id="IPR038305">
    <property type="entry name" value="HeLo_sf"/>
</dbReference>
<reference evidence="2" key="1">
    <citation type="submission" date="2022-10" db="EMBL/GenBank/DDBJ databases">
        <title>Culturing micro-colonial fungi from biological soil crusts in the Mojave desert and describing Neophaeococcomyces mojavensis, and introducing the new genera and species Taxawa tesnikishii.</title>
        <authorList>
            <person name="Kurbessoian T."/>
            <person name="Stajich J.E."/>
        </authorList>
    </citation>
    <scope>NUCLEOTIDE SEQUENCE</scope>
    <source>
        <strain evidence="2">TK_41</strain>
    </source>
</reference>
<sequence>MDPITAAGIGLSITSLALQVLSGCKKGYELFVEMGGMPTKYRHLRTRLRIEQTRLLTWAEKIGLVEELLHEHSRTLSLNQNLILDILLEIQFAFKSVVKVTNVYDSVVPQHEISANTSTNSQISILRRTLYHLENPSKAIARLEWAMVKQEKFEELIMRLIGYNDRIESFLDRSTLQDLRTSQERSNLLLLQVSEQVGQLRALVDAVQLGTSRGRLPETQRLSRSSTLAEPENAPASPFADLVKFKLQQKAMDSAGEDLQMLLSSSLLFPNGVPGAEPRTKTKLYGKSLWVEWSESVPETLGISDLVQMSEDRVSKLAAMLGSPNKPSAFRGPHCLGYVRQEDEVVGLRFGLVYDASSSLDDGTVGVRIQSLRDLLQGTRKPSLTSRMALARQLTESLLYLHAVNWLHKGLRSDSIMFCSPIEHAWKDKDLEAPLVSGFEFSRPDISEEITVKTTSRIEHDIYRHPDLLSYANLRSQKSHDIYSLGLVLLEIAFWEPIEVVAGISLTRKGARAAILPIRDNLLTKSFRGYPSMWDALAAEMGDDFAEAVWKCLRGGLDIGLPPKADEADPQTGARIQEAFYQEVLTRVQHGYR</sequence>
<dbReference type="Gene3D" id="1.10.510.10">
    <property type="entry name" value="Transferase(Phosphotransferase) domain 1"/>
    <property type="match status" value="1"/>
</dbReference>